<keyword evidence="8 10" id="KW-0238">DNA-binding</keyword>
<evidence type="ECO:0000256" key="9">
    <source>
        <dbReference type="ARBA" id="ARBA00023235"/>
    </source>
</evidence>
<dbReference type="Pfam" id="PF04406">
    <property type="entry name" value="TP6A_N"/>
    <property type="match status" value="1"/>
</dbReference>
<dbReference type="Pfam" id="PF21180">
    <property type="entry name" value="TOP6A-Spo11_Toprim"/>
    <property type="match status" value="1"/>
</dbReference>
<reference evidence="13" key="1">
    <citation type="submission" date="2023-04" db="EMBL/GenBank/DDBJ databases">
        <title>Ambrosiozyma monospora NBRC 1965.</title>
        <authorList>
            <person name="Ichikawa N."/>
            <person name="Sato H."/>
            <person name="Tonouchi N."/>
        </authorList>
    </citation>
    <scope>NUCLEOTIDE SEQUENCE</scope>
    <source>
        <strain evidence="13">NBRC 1965</strain>
    </source>
</reference>
<accession>A0A9W6YSI1</accession>
<dbReference type="Gene3D" id="3.40.1360.10">
    <property type="match status" value="1"/>
</dbReference>
<dbReference type="PRINTS" id="PR01550">
    <property type="entry name" value="TOP6AFAMILY"/>
</dbReference>
<sequence length="450" mass="51862">MPVRSIVISQESSRYISIEQQLYNTLSLIENGFKHGDLLKLTLKFQKPTGKRKISSTTTTTANANGNDMELKSMTTNSFKTSVINLEFPSIHSNINHKFTMYHRVLKMMHKLVSTKDEISKRQLYYSDVELFKQQQGVVDDIVDNISRAMNVSIEKLGIIASPKGLIYGELKFRYKGNKIFEFVEGCVNLIPAISLDSTKDDFEMLSDPPDEILVIEKHATFTRFCKRQKQHQEQVIQSADEKALEEEQKGNGKNIFHQQQQQYQRHRMTTPTNTNLIMKKQIIITGKGFPDRLTKVFLYHLTQQFPTVAVKAFVDSDVYGLAIFKEYWFVKGNYNLDYSSSGSPATATCTTTTMTKKMTMNSGEPSCSRLEFAGVKLFDFSKDDDHDESGITTRARYLRINSRDRVRLRNMLKECSYQGDNNDNDNNWLKIKRELQLGLFFHIKKEMDC</sequence>
<dbReference type="GO" id="GO:0042138">
    <property type="term" value="P:meiotic DNA double-strand break formation"/>
    <property type="evidence" value="ECO:0007669"/>
    <property type="project" value="TreeGrafter"/>
</dbReference>
<evidence type="ECO:0000256" key="4">
    <source>
        <dbReference type="ARBA" id="ARBA00012895"/>
    </source>
</evidence>
<dbReference type="SUPFAM" id="SSF56726">
    <property type="entry name" value="DNA topoisomerase IV, alpha subunit"/>
    <property type="match status" value="2"/>
</dbReference>
<dbReference type="AlphaFoldDB" id="A0A9W6YSI1"/>
<evidence type="ECO:0000256" key="7">
    <source>
        <dbReference type="ARBA" id="ARBA00023029"/>
    </source>
</evidence>
<proteinExistence type="inferred from homology"/>
<comment type="caution">
    <text evidence="13">The sequence shown here is derived from an EMBL/GenBank/DDBJ whole genome shotgun (WGS) entry which is preliminary data.</text>
</comment>
<evidence type="ECO:0000313" key="14">
    <source>
        <dbReference type="Proteomes" id="UP001165063"/>
    </source>
</evidence>
<comment type="similarity">
    <text evidence="3 10">Belongs to the TOP6A family.</text>
</comment>
<dbReference type="InterPro" id="IPR013049">
    <property type="entry name" value="Spo11/TopoVI_A_N"/>
</dbReference>
<evidence type="ECO:0000256" key="10">
    <source>
        <dbReference type="PROSITE-ProRule" id="PRU01385"/>
    </source>
</evidence>
<protein>
    <recommendedName>
        <fullName evidence="4">DNA topoisomerase (ATP-hydrolyzing)</fullName>
        <ecNumber evidence="4">5.6.2.2</ecNumber>
    </recommendedName>
</protein>
<dbReference type="InterPro" id="IPR002815">
    <property type="entry name" value="Spo11/TopoVI_A"/>
</dbReference>
<organism evidence="13 14">
    <name type="scientific">Ambrosiozyma monospora</name>
    <name type="common">Yeast</name>
    <name type="synonym">Endomycopsis monosporus</name>
    <dbReference type="NCBI Taxonomy" id="43982"/>
    <lineage>
        <taxon>Eukaryota</taxon>
        <taxon>Fungi</taxon>
        <taxon>Dikarya</taxon>
        <taxon>Ascomycota</taxon>
        <taxon>Saccharomycotina</taxon>
        <taxon>Pichiomycetes</taxon>
        <taxon>Pichiales</taxon>
        <taxon>Pichiaceae</taxon>
        <taxon>Ambrosiozyma</taxon>
    </lineage>
</organism>
<comment type="cofactor">
    <cofactor evidence="2">
        <name>Mg(2+)</name>
        <dbReference type="ChEBI" id="CHEBI:18420"/>
    </cofactor>
</comment>
<evidence type="ECO:0000256" key="1">
    <source>
        <dbReference type="ARBA" id="ARBA00000185"/>
    </source>
</evidence>
<evidence type="ECO:0000256" key="8">
    <source>
        <dbReference type="ARBA" id="ARBA00023125"/>
    </source>
</evidence>
<dbReference type="GO" id="GO:0003677">
    <property type="term" value="F:DNA binding"/>
    <property type="evidence" value="ECO:0007669"/>
    <property type="project" value="UniProtKB-UniRule"/>
</dbReference>
<comment type="catalytic activity">
    <reaction evidence="1 10">
        <text>ATP-dependent breakage, passage and rejoining of double-stranded DNA.</text>
        <dbReference type="EC" id="5.6.2.2"/>
    </reaction>
</comment>
<dbReference type="GO" id="GO:0046872">
    <property type="term" value="F:metal ion binding"/>
    <property type="evidence" value="ECO:0007669"/>
    <property type="project" value="UniProtKB-KW"/>
</dbReference>
<dbReference type="GO" id="GO:0005524">
    <property type="term" value="F:ATP binding"/>
    <property type="evidence" value="ECO:0007669"/>
    <property type="project" value="InterPro"/>
</dbReference>
<keyword evidence="9 10" id="KW-0413">Isomerase</keyword>
<dbReference type="GO" id="GO:0007131">
    <property type="term" value="P:reciprocal meiotic recombination"/>
    <property type="evidence" value="ECO:0007669"/>
    <property type="project" value="TreeGrafter"/>
</dbReference>
<evidence type="ECO:0000259" key="11">
    <source>
        <dbReference type="Pfam" id="PF04406"/>
    </source>
</evidence>
<dbReference type="GO" id="GO:0000706">
    <property type="term" value="P:meiotic DNA double-strand break processing"/>
    <property type="evidence" value="ECO:0007669"/>
    <property type="project" value="TreeGrafter"/>
</dbReference>
<dbReference type="OrthoDB" id="5377392at2759"/>
<dbReference type="PANTHER" id="PTHR10848:SF0">
    <property type="entry name" value="MEIOTIC RECOMBINATION PROTEIN SPO11"/>
    <property type="match status" value="1"/>
</dbReference>
<dbReference type="Gene3D" id="1.10.10.10">
    <property type="entry name" value="Winged helix-like DNA-binding domain superfamily/Winged helix DNA-binding domain"/>
    <property type="match status" value="1"/>
</dbReference>
<feature type="active site" description="O-(5'-phospho-DNA)-tyrosine intermediate" evidence="10">
    <location>
        <position position="126"/>
    </location>
</feature>
<dbReference type="Proteomes" id="UP001165063">
    <property type="component" value="Unassembled WGS sequence"/>
</dbReference>
<dbReference type="EMBL" id="BSXU01000433">
    <property type="protein sequence ID" value="GMG20670.1"/>
    <property type="molecule type" value="Genomic_DNA"/>
</dbReference>
<evidence type="ECO:0000313" key="13">
    <source>
        <dbReference type="EMBL" id="GMG20670.1"/>
    </source>
</evidence>
<evidence type="ECO:0000256" key="2">
    <source>
        <dbReference type="ARBA" id="ARBA00001946"/>
    </source>
</evidence>
<keyword evidence="7 10" id="KW-0799">Topoisomerase</keyword>
<dbReference type="GO" id="GO:0000228">
    <property type="term" value="C:nuclear chromosome"/>
    <property type="evidence" value="ECO:0007669"/>
    <property type="project" value="TreeGrafter"/>
</dbReference>
<evidence type="ECO:0000256" key="3">
    <source>
        <dbReference type="ARBA" id="ARBA00006559"/>
    </source>
</evidence>
<dbReference type="GO" id="GO:0003918">
    <property type="term" value="F:DNA topoisomerase type II (double strand cut, ATP-hydrolyzing) activity"/>
    <property type="evidence" value="ECO:0007669"/>
    <property type="project" value="UniProtKB-UniRule"/>
</dbReference>
<keyword evidence="5" id="KW-0479">Metal-binding</keyword>
<evidence type="ECO:0000259" key="12">
    <source>
        <dbReference type="Pfam" id="PF21180"/>
    </source>
</evidence>
<name>A0A9W6YSI1_AMBMO</name>
<keyword evidence="6" id="KW-0460">Magnesium</keyword>
<feature type="domain" description="Spo11/DNA topoisomerase VI subunit A N-terminal" evidence="11">
    <location>
        <begin position="97"/>
        <end position="159"/>
    </location>
</feature>
<dbReference type="PROSITE" id="PS52041">
    <property type="entry name" value="TOPO_IIB"/>
    <property type="match status" value="1"/>
</dbReference>
<evidence type="ECO:0000256" key="5">
    <source>
        <dbReference type="ARBA" id="ARBA00022723"/>
    </source>
</evidence>
<gene>
    <name evidence="13" type="ORF">Amon01_000140400</name>
</gene>
<dbReference type="InterPro" id="IPR034136">
    <property type="entry name" value="TOPRIM_Topo6A/Spo11"/>
</dbReference>
<dbReference type="InterPro" id="IPR036078">
    <property type="entry name" value="Spo11/TopoVI_A_sf"/>
</dbReference>
<dbReference type="InterPro" id="IPR036388">
    <property type="entry name" value="WH-like_DNA-bd_sf"/>
</dbReference>
<evidence type="ECO:0000256" key="6">
    <source>
        <dbReference type="ARBA" id="ARBA00022842"/>
    </source>
</evidence>
<feature type="domain" description="Topoisomerase 6 subunit A/Spo11 TOPRIM" evidence="12">
    <location>
        <begin position="280"/>
        <end position="334"/>
    </location>
</feature>
<keyword evidence="14" id="KW-1185">Reference proteome</keyword>
<dbReference type="EC" id="5.6.2.2" evidence="4"/>
<dbReference type="PANTHER" id="PTHR10848">
    <property type="entry name" value="MEIOTIC RECOMBINATION PROTEIN SPO11"/>
    <property type="match status" value="1"/>
</dbReference>